<comment type="caution">
    <text evidence="1">The sequence shown here is derived from an EMBL/GenBank/DDBJ whole genome shotgun (WGS) entry which is preliminary data.</text>
</comment>
<protein>
    <recommendedName>
        <fullName evidence="3">ABC transporter substrate-binding protein</fullName>
    </recommendedName>
</protein>
<reference evidence="1 2" key="1">
    <citation type="submission" date="2021-07" db="EMBL/GenBank/DDBJ databases">
        <title>Paenibacillus radiodurans sp. nov., isolated from the southeastern edge of Tengger Desert.</title>
        <authorList>
            <person name="Zhang G."/>
        </authorList>
    </citation>
    <scope>NUCLEOTIDE SEQUENCE [LARGE SCALE GENOMIC DNA]</scope>
    <source>
        <strain evidence="1 2">CCM 7311</strain>
    </source>
</reference>
<evidence type="ECO:0008006" key="3">
    <source>
        <dbReference type="Google" id="ProtNLM"/>
    </source>
</evidence>
<name>A0ABS7CNH9_9BACL</name>
<dbReference type="Gene3D" id="3.40.190.10">
    <property type="entry name" value="Periplasmic binding protein-like II"/>
    <property type="match status" value="1"/>
</dbReference>
<dbReference type="EMBL" id="JAHZIK010003997">
    <property type="protein sequence ID" value="MBW7462493.1"/>
    <property type="molecule type" value="Genomic_DNA"/>
</dbReference>
<dbReference type="SUPFAM" id="SSF53850">
    <property type="entry name" value="Periplasmic binding protein-like II"/>
    <property type="match status" value="1"/>
</dbReference>
<keyword evidence="2" id="KW-1185">Reference proteome</keyword>
<organism evidence="1 2">
    <name type="scientific">Paenibacillus sepulcri</name>
    <dbReference type="NCBI Taxonomy" id="359917"/>
    <lineage>
        <taxon>Bacteria</taxon>
        <taxon>Bacillati</taxon>
        <taxon>Bacillota</taxon>
        <taxon>Bacilli</taxon>
        <taxon>Bacillales</taxon>
        <taxon>Paenibacillaceae</taxon>
        <taxon>Paenibacillus</taxon>
    </lineage>
</organism>
<evidence type="ECO:0000313" key="2">
    <source>
        <dbReference type="Proteomes" id="UP001519887"/>
    </source>
</evidence>
<sequence length="93" mass="10491">VTSAMIRSNTVLPLEQYLDMPDKYPGLAAIPKLYLDAMKDKDGHIWSIPTWFDQNPEDPWPGWASLGWFVRSDVLEKTGLTVDDLKTIGGVEK</sequence>
<dbReference type="Proteomes" id="UP001519887">
    <property type="component" value="Unassembled WGS sequence"/>
</dbReference>
<feature type="non-terminal residue" evidence="1">
    <location>
        <position position="1"/>
    </location>
</feature>
<proteinExistence type="predicted"/>
<gene>
    <name evidence="1" type="ORF">K0U00_51425</name>
</gene>
<evidence type="ECO:0000313" key="1">
    <source>
        <dbReference type="EMBL" id="MBW7462493.1"/>
    </source>
</evidence>
<accession>A0ABS7CNH9</accession>
<feature type="non-terminal residue" evidence="1">
    <location>
        <position position="93"/>
    </location>
</feature>